<evidence type="ECO:0000313" key="3">
    <source>
        <dbReference type="Proteomes" id="UP001605036"/>
    </source>
</evidence>
<dbReference type="EMBL" id="JBHFFA010000003">
    <property type="protein sequence ID" value="KAL2635459.1"/>
    <property type="molecule type" value="Genomic_DNA"/>
</dbReference>
<gene>
    <name evidence="2" type="ORF">R1flu_006938</name>
</gene>
<protein>
    <submittedName>
        <fullName evidence="2">Uncharacterized protein</fullName>
    </submittedName>
</protein>
<feature type="compositionally biased region" description="Low complexity" evidence="1">
    <location>
        <begin position="1280"/>
        <end position="1299"/>
    </location>
</feature>
<sequence length="1639" mass="183463">MLLRAQLSLEAPPQFSSKSRTKVECIELLSILRSLFSSCISQRWRASSALLKVLRNRANSKVLASWWLAMLPFVTHPSSQVSEASHGKIMDDPSMISVDPFQHCFLRQEEVNSSTTTSRGPAKNSHRKISPSGQKKVEDLLSIFKSSSVGEVIRKSAVEHLIWLIEDPSLCCLLGSDENLFRALIFEIMNSMVNDGVQGNGNMHPKKNIFDDDEELGQGLSPTLADLGTACLRFLTKLVLSPALDGELKFRDLLVSNYFEHIWSLLPMVYHPSEAARKDMAVLLSFFLFSSDMLLSGLKQMGVISDQLPSETSGQSSDTVTQMFVPAPFARAYCFPWQVVPVQVTSSVSASCESCVEEKFVHRFITQIDLLEEGPENLLSRLERRVSAGESLQIIELQAFSCLSVLHPELSIKRILKLLADSQLSNGVEIQFLEELEAHCFRHPQAAEILAQNSWVQSFQRLLARFPSTAEELSQLLKVIKLIQLIIRSKSADSSGFIASTTLVKQILLPLLAKGPNFYDLEERFSAVDIEVIILRLVVDTLVYSMEHAEQELFYQVSVRLAKDTSLLSVLLAKFVKSSSSPYICCLLAVRCFTLIAKGLASFVGENLLGTSPSQASTLRKRKGSSNQEITEVQQSIQPSNPKDQPGSESHGMQKQRLGTVVYQDLVQIIVPLIKHMAHLHSHHYRSLRHKGLVREIVSCLWSVTSFVLPSLWQELWSSTGMTYWLSRLLEDQEAILRGMAYGILALLSSPATVGTRELLIKNWPELGDIAVRTVLNDRECYAVREQSLCFLISATTWSSNEIFSITMEENCPPASFKIIDALGINAALQRYEFWNRLPSLLFTRNGTPGFYRVLLELILNLTISDVGFIKAKILEIPAFFKVLLQKLDCSVLQPSGLGRRQRLVTFSRKCAADIYAIKSCIGEMLLLLAQDEDARLQALILCDLTISKLLAALDYCLDNQYLSGHIIQGRSSVTCIMMESDKRGVVCKGNCNLEKVVGVADYERAEAVFQLSEALNFIVGKAMCRGGPSAKKESSHLRVDDIRALNFSCPEGLQGKEGTYSKDNLDDCVGMLRNHSGVFRGIACLLRKMPVITDLQEGRAESEIQGHVDLKPHALLRRVQLAVCSLVGTILSEEKQARAVLGDFGPKVSEAEPRRDPYNHLDEQLYDVVVRLLEEAHEEVQQHEISQEGEFVMYLESLIMSLGRALQNLIAFSLKAQDDGKSSGIPAALMRFGHEVYSFLDSCGLVPRRLDTPVTPASRDGSGQRSKHGNKVLKSIVKSNGSSRSRNSIRNSNSASPRYGKLNERHRHLLLVELVLYVRLLKTYVYKSEKAAEACVEEGIFEFIWTLWAFALCEEELMHEVLGLLSNLAAQSNKANEIIALQAREGKKGGSLMDSVTNMIYHLPLDQISYTTSIGLLQNLVTHAQPRAVFIRKHYFRDFLQLFRGYVRANDFMRQYLMLQLFINLSAFQNGQRVFLKELPDGSMLDLILDSVEQSHYVPASSSALFLLRNLAFCRETRFFFLCNERTFHLLVKSLESSSLEARAYASSTLWILASSERRVSAALKKIGVSPAISRAYESAEKHLRIFESFSTQRTDVNLKAEVVQKIGLLVRNIEQSLFALNQLVREGGDFETGVVTN</sequence>
<feature type="region of interest" description="Disordered" evidence="1">
    <location>
        <begin position="614"/>
        <end position="652"/>
    </location>
</feature>
<dbReference type="Proteomes" id="UP001605036">
    <property type="component" value="Unassembled WGS sequence"/>
</dbReference>
<keyword evidence="3" id="KW-1185">Reference proteome</keyword>
<comment type="caution">
    <text evidence="2">The sequence shown here is derived from an EMBL/GenBank/DDBJ whole genome shotgun (WGS) entry which is preliminary data.</text>
</comment>
<proteinExistence type="predicted"/>
<evidence type="ECO:0000256" key="1">
    <source>
        <dbReference type="SAM" id="MobiDB-lite"/>
    </source>
</evidence>
<dbReference type="SUPFAM" id="SSF48371">
    <property type="entry name" value="ARM repeat"/>
    <property type="match status" value="2"/>
</dbReference>
<dbReference type="InterPro" id="IPR030791">
    <property type="entry name" value="Rotatin"/>
</dbReference>
<dbReference type="InterPro" id="IPR011989">
    <property type="entry name" value="ARM-like"/>
</dbReference>
<dbReference type="PANTHER" id="PTHR31691:SF1">
    <property type="entry name" value="ROTATIN"/>
    <property type="match status" value="1"/>
</dbReference>
<feature type="compositionally biased region" description="Polar residues" evidence="1">
    <location>
        <begin position="625"/>
        <end position="652"/>
    </location>
</feature>
<organism evidence="2 3">
    <name type="scientific">Riccia fluitans</name>
    <dbReference type="NCBI Taxonomy" id="41844"/>
    <lineage>
        <taxon>Eukaryota</taxon>
        <taxon>Viridiplantae</taxon>
        <taxon>Streptophyta</taxon>
        <taxon>Embryophyta</taxon>
        <taxon>Marchantiophyta</taxon>
        <taxon>Marchantiopsida</taxon>
        <taxon>Marchantiidae</taxon>
        <taxon>Marchantiales</taxon>
        <taxon>Ricciaceae</taxon>
        <taxon>Riccia</taxon>
    </lineage>
</organism>
<dbReference type="InterPro" id="IPR016024">
    <property type="entry name" value="ARM-type_fold"/>
</dbReference>
<reference evidence="2 3" key="1">
    <citation type="submission" date="2024-09" db="EMBL/GenBank/DDBJ databases">
        <title>Chromosome-scale assembly of Riccia fluitans.</title>
        <authorList>
            <person name="Paukszto L."/>
            <person name="Sawicki J."/>
            <person name="Karawczyk K."/>
            <person name="Piernik-Szablinska J."/>
            <person name="Szczecinska M."/>
            <person name="Mazdziarz M."/>
        </authorList>
    </citation>
    <scope>NUCLEOTIDE SEQUENCE [LARGE SCALE GENOMIC DNA]</scope>
    <source>
        <strain evidence="2">Rf_01</strain>
        <tissue evidence="2">Aerial parts of the thallus</tissue>
    </source>
</reference>
<feature type="region of interest" description="Disordered" evidence="1">
    <location>
        <begin position="112"/>
        <end position="133"/>
    </location>
</feature>
<dbReference type="PANTHER" id="PTHR31691">
    <property type="entry name" value="ROTATIN"/>
    <property type="match status" value="1"/>
</dbReference>
<name>A0ABD1YYJ3_9MARC</name>
<feature type="region of interest" description="Disordered" evidence="1">
    <location>
        <begin position="1280"/>
        <end position="1300"/>
    </location>
</feature>
<accession>A0ABD1YYJ3</accession>
<dbReference type="Gene3D" id="1.25.10.10">
    <property type="entry name" value="Leucine-rich Repeat Variant"/>
    <property type="match status" value="1"/>
</dbReference>
<evidence type="ECO:0000313" key="2">
    <source>
        <dbReference type="EMBL" id="KAL2635459.1"/>
    </source>
</evidence>